<accession>A0A5J5B438</accession>
<evidence type="ECO:0000256" key="1">
    <source>
        <dbReference type="SAM" id="Phobius"/>
    </source>
</evidence>
<keyword evidence="1" id="KW-0472">Membrane</keyword>
<feature type="transmembrane region" description="Helical" evidence="1">
    <location>
        <begin position="20"/>
        <end position="37"/>
    </location>
</feature>
<gene>
    <name evidence="2" type="ORF">F0562_027395</name>
</gene>
<dbReference type="OrthoDB" id="1600153at2759"/>
<sequence length="100" mass="11035">MVMTRLDGDFVMMNRDVAPLIGRFGGAGSGFAEAYVMRKLHKEKMKRMEMEIEIERADQREVIADDGKVSGGCFSMMFKKIHPTAVPSPPPDSTANQAGI</sequence>
<evidence type="ECO:0000313" key="3">
    <source>
        <dbReference type="Proteomes" id="UP000325577"/>
    </source>
</evidence>
<organism evidence="2 3">
    <name type="scientific">Nyssa sinensis</name>
    <dbReference type="NCBI Taxonomy" id="561372"/>
    <lineage>
        <taxon>Eukaryota</taxon>
        <taxon>Viridiplantae</taxon>
        <taxon>Streptophyta</taxon>
        <taxon>Embryophyta</taxon>
        <taxon>Tracheophyta</taxon>
        <taxon>Spermatophyta</taxon>
        <taxon>Magnoliopsida</taxon>
        <taxon>eudicotyledons</taxon>
        <taxon>Gunneridae</taxon>
        <taxon>Pentapetalae</taxon>
        <taxon>asterids</taxon>
        <taxon>Cornales</taxon>
        <taxon>Nyssaceae</taxon>
        <taxon>Nyssa</taxon>
    </lineage>
</organism>
<dbReference type="PANTHER" id="PTHR34950">
    <property type="entry name" value="OS04G0457400 PROTEIN"/>
    <property type="match status" value="1"/>
</dbReference>
<protein>
    <submittedName>
        <fullName evidence="2">Uncharacterized protein</fullName>
    </submittedName>
</protein>
<evidence type="ECO:0000313" key="2">
    <source>
        <dbReference type="EMBL" id="KAA8538025.1"/>
    </source>
</evidence>
<keyword evidence="3" id="KW-1185">Reference proteome</keyword>
<keyword evidence="1" id="KW-0812">Transmembrane</keyword>
<dbReference type="AlphaFoldDB" id="A0A5J5B438"/>
<dbReference type="EMBL" id="CM018038">
    <property type="protein sequence ID" value="KAA8538025.1"/>
    <property type="molecule type" value="Genomic_DNA"/>
</dbReference>
<keyword evidence="1" id="KW-1133">Transmembrane helix</keyword>
<reference evidence="2 3" key="1">
    <citation type="submission" date="2019-09" db="EMBL/GenBank/DDBJ databases">
        <title>A chromosome-level genome assembly of the Chinese tupelo Nyssa sinensis.</title>
        <authorList>
            <person name="Yang X."/>
            <person name="Kang M."/>
            <person name="Yang Y."/>
            <person name="Xiong H."/>
            <person name="Wang M."/>
            <person name="Zhang Z."/>
            <person name="Wang Z."/>
            <person name="Wu H."/>
            <person name="Ma T."/>
            <person name="Liu J."/>
            <person name="Xi Z."/>
        </authorList>
    </citation>
    <scope>NUCLEOTIDE SEQUENCE [LARGE SCALE GENOMIC DNA]</scope>
    <source>
        <strain evidence="2">J267</strain>
        <tissue evidence="2">Leaf</tissue>
    </source>
</reference>
<name>A0A5J5B438_9ASTE</name>
<proteinExistence type="predicted"/>
<dbReference type="PANTHER" id="PTHR34950:SF2">
    <property type="entry name" value="OS10G0364900 PROTEIN"/>
    <property type="match status" value="1"/>
</dbReference>
<dbReference type="Proteomes" id="UP000325577">
    <property type="component" value="Linkage Group LG15"/>
</dbReference>